<organism evidence="1 2">
    <name type="scientific">Naganishia onofrii</name>
    <dbReference type="NCBI Taxonomy" id="1851511"/>
    <lineage>
        <taxon>Eukaryota</taxon>
        <taxon>Fungi</taxon>
        <taxon>Dikarya</taxon>
        <taxon>Basidiomycota</taxon>
        <taxon>Agaricomycotina</taxon>
        <taxon>Tremellomycetes</taxon>
        <taxon>Filobasidiales</taxon>
        <taxon>Filobasidiaceae</taxon>
        <taxon>Naganishia</taxon>
    </lineage>
</organism>
<dbReference type="EMBL" id="JASBWV010000006">
    <property type="protein sequence ID" value="KAJ9126116.1"/>
    <property type="molecule type" value="Genomic_DNA"/>
</dbReference>
<evidence type="ECO:0000313" key="2">
    <source>
        <dbReference type="Proteomes" id="UP001234202"/>
    </source>
</evidence>
<reference evidence="1" key="1">
    <citation type="submission" date="2023-04" db="EMBL/GenBank/DDBJ databases">
        <title>Draft Genome sequencing of Naganishia species isolated from polar environments using Oxford Nanopore Technology.</title>
        <authorList>
            <person name="Leo P."/>
            <person name="Venkateswaran K."/>
        </authorList>
    </citation>
    <scope>NUCLEOTIDE SEQUENCE</scope>
    <source>
        <strain evidence="1">DBVPG 5303</strain>
    </source>
</reference>
<gene>
    <name evidence="1" type="ORF">QFC24_002389</name>
</gene>
<dbReference type="Proteomes" id="UP001234202">
    <property type="component" value="Unassembled WGS sequence"/>
</dbReference>
<name>A0ACC2XSY6_9TREE</name>
<evidence type="ECO:0000313" key="1">
    <source>
        <dbReference type="EMBL" id="KAJ9126116.1"/>
    </source>
</evidence>
<proteinExistence type="predicted"/>
<keyword evidence="2" id="KW-1185">Reference proteome</keyword>
<protein>
    <submittedName>
        <fullName evidence="1">Uncharacterized protein</fullName>
    </submittedName>
</protein>
<sequence>MSQRRQLVSLTRSISRQRTAYSRAASTSAQAWTRPIAEGVNPAYDAALELLDGHSQKLLQGAEALRSQSGRTDAETAELQRKAKQLELEARIIDPRLRSTFTSMQEIGQDVEEGEADALRTLAERKWRKEGRLDRLMQRVIQMNVIPDLIPRIDPTIDLAVSFGESPATTGGEPGAFLLPSQTTQAPSIKLQVFEQDAQEGLYTLVMVDPDFPDAVNHTFKQYAHWIIPNIPITSRTTSISTELTAALPYQPPHPSPQTPYHRYTLLLIRQPSSTPLTPSVPDDRSSFILRDWLSENGFGNPADVVRGIHMFREGGKGFGKELRDIADEHKKEVDAVSRIYSEVLGGSMPTYVKVPKDVRYGKPTKR</sequence>
<accession>A0ACC2XSY6</accession>
<comment type="caution">
    <text evidence="1">The sequence shown here is derived from an EMBL/GenBank/DDBJ whole genome shotgun (WGS) entry which is preliminary data.</text>
</comment>